<dbReference type="InterPro" id="IPR056145">
    <property type="entry name" value="DUF7728"/>
</dbReference>
<gene>
    <name evidence="5" type="ORF">NA56DRAFT_709725</name>
</gene>
<evidence type="ECO:0000313" key="6">
    <source>
        <dbReference type="Proteomes" id="UP000235672"/>
    </source>
</evidence>
<keyword evidence="2" id="KW-0812">Transmembrane</keyword>
<protein>
    <recommendedName>
        <fullName evidence="4">DUF7728 domain-containing protein</fullName>
    </recommendedName>
</protein>
<feature type="chain" id="PRO_5014451051" description="DUF7728 domain-containing protein" evidence="3">
    <location>
        <begin position="24"/>
        <end position="368"/>
    </location>
</feature>
<feature type="signal peptide" evidence="3">
    <location>
        <begin position="1"/>
        <end position="23"/>
    </location>
</feature>
<evidence type="ECO:0000256" key="2">
    <source>
        <dbReference type="SAM" id="Phobius"/>
    </source>
</evidence>
<accession>A0A2J6PNJ4</accession>
<keyword evidence="2" id="KW-1133">Transmembrane helix</keyword>
<keyword evidence="2" id="KW-0472">Membrane</keyword>
<name>A0A2J6PNJ4_9HELO</name>
<organism evidence="5 6">
    <name type="scientific">Hyaloscypha hepaticicola</name>
    <dbReference type="NCBI Taxonomy" id="2082293"/>
    <lineage>
        <taxon>Eukaryota</taxon>
        <taxon>Fungi</taxon>
        <taxon>Dikarya</taxon>
        <taxon>Ascomycota</taxon>
        <taxon>Pezizomycotina</taxon>
        <taxon>Leotiomycetes</taxon>
        <taxon>Helotiales</taxon>
        <taxon>Hyaloscyphaceae</taxon>
        <taxon>Hyaloscypha</taxon>
    </lineage>
</organism>
<sequence>MNMRRWTSWVMSTVFFFGNPISAKFLDCTVPASSAEHCSDSLANITVVESGEFIIAKLQCYGCPTTARHEKGGHEITHEENALFFNISLSQNHTQLLLNSKPIFPSLASPRPNLYAPQIPLNYSFSSLSTTIKCTQQPCGNFDGKCDCVADNLGGVRLSYDYYTFSSSASGGWIIRVDALGGHNGYMADPYVDFDSPLQKVLQINIEQHQNGRLEILDSTRLVERIPAPAESHQEMSTWDKIRKFFGFEDDMAREDGHIVYLISESDYYGRPGTLKHLLHEVWGNYPWRLIAIIVGSVLGGLTLIYGIFRFVTLVYRSPTGQGAKNARDEEYKLEERGRLLDGEEEDTRTKSDEEGRLLDEDDEETEA</sequence>
<feature type="region of interest" description="Disordered" evidence="1">
    <location>
        <begin position="335"/>
        <end position="368"/>
    </location>
</feature>
<dbReference type="Proteomes" id="UP000235672">
    <property type="component" value="Unassembled WGS sequence"/>
</dbReference>
<dbReference type="EMBL" id="KZ613512">
    <property type="protein sequence ID" value="PMD15594.1"/>
    <property type="molecule type" value="Genomic_DNA"/>
</dbReference>
<dbReference type="Pfam" id="PF24854">
    <property type="entry name" value="DUF7728"/>
    <property type="match status" value="1"/>
</dbReference>
<evidence type="ECO:0000256" key="3">
    <source>
        <dbReference type="SAM" id="SignalP"/>
    </source>
</evidence>
<evidence type="ECO:0000259" key="4">
    <source>
        <dbReference type="Pfam" id="PF24854"/>
    </source>
</evidence>
<evidence type="ECO:0000313" key="5">
    <source>
        <dbReference type="EMBL" id="PMD15594.1"/>
    </source>
</evidence>
<evidence type="ECO:0000256" key="1">
    <source>
        <dbReference type="SAM" id="MobiDB-lite"/>
    </source>
</evidence>
<feature type="compositionally biased region" description="Basic and acidic residues" evidence="1">
    <location>
        <begin position="335"/>
        <end position="359"/>
    </location>
</feature>
<keyword evidence="6" id="KW-1185">Reference proteome</keyword>
<feature type="transmembrane region" description="Helical" evidence="2">
    <location>
        <begin position="286"/>
        <end position="309"/>
    </location>
</feature>
<dbReference type="OrthoDB" id="3917128at2759"/>
<proteinExistence type="predicted"/>
<keyword evidence="3" id="KW-0732">Signal</keyword>
<dbReference type="AlphaFoldDB" id="A0A2J6PNJ4"/>
<reference evidence="5 6" key="1">
    <citation type="submission" date="2016-05" db="EMBL/GenBank/DDBJ databases">
        <title>A degradative enzymes factory behind the ericoid mycorrhizal symbiosis.</title>
        <authorList>
            <consortium name="DOE Joint Genome Institute"/>
            <person name="Martino E."/>
            <person name="Morin E."/>
            <person name="Grelet G."/>
            <person name="Kuo A."/>
            <person name="Kohler A."/>
            <person name="Daghino S."/>
            <person name="Barry K."/>
            <person name="Choi C."/>
            <person name="Cichocki N."/>
            <person name="Clum A."/>
            <person name="Copeland A."/>
            <person name="Hainaut M."/>
            <person name="Haridas S."/>
            <person name="Labutti K."/>
            <person name="Lindquist E."/>
            <person name="Lipzen A."/>
            <person name="Khouja H.-R."/>
            <person name="Murat C."/>
            <person name="Ohm R."/>
            <person name="Olson A."/>
            <person name="Spatafora J."/>
            <person name="Veneault-Fourrey C."/>
            <person name="Henrissat B."/>
            <person name="Grigoriev I."/>
            <person name="Martin F."/>
            <person name="Perotto S."/>
        </authorList>
    </citation>
    <scope>NUCLEOTIDE SEQUENCE [LARGE SCALE GENOMIC DNA]</scope>
    <source>
        <strain evidence="5 6">UAMH 7357</strain>
    </source>
</reference>
<feature type="domain" description="DUF7728" evidence="4">
    <location>
        <begin position="57"/>
        <end position="121"/>
    </location>
</feature>